<evidence type="ECO:0000256" key="1">
    <source>
        <dbReference type="SAM" id="Phobius"/>
    </source>
</evidence>
<keyword evidence="2" id="KW-1185">Reference proteome</keyword>
<sequence length="128" mass="14396">MKINPGETFKKRTLFSNIYGIRSWIDPEKRRSNTADTPLRGAGCLLEVLPGVRKFLIGCLILVLCLPLVPFIACGIYAYCHSHNNNDDAACKVCVDYDANYLRRTIDSVKKRIEACIKADGGHFENFL</sequence>
<dbReference type="WBParaSite" id="MBELARI_LOCUS14372">
    <property type="protein sequence ID" value="MBELARI_LOCUS14372"/>
    <property type="gene ID" value="MBELARI_LOCUS14372"/>
</dbReference>
<name>A0AAF3EK48_9BILA</name>
<evidence type="ECO:0000313" key="3">
    <source>
        <dbReference type="WBParaSite" id="MBELARI_LOCUS14372"/>
    </source>
</evidence>
<keyword evidence="1" id="KW-0812">Transmembrane</keyword>
<dbReference type="GO" id="GO:0003676">
    <property type="term" value="F:nucleic acid binding"/>
    <property type="evidence" value="ECO:0007669"/>
    <property type="project" value="InterPro"/>
</dbReference>
<keyword evidence="1" id="KW-0472">Membrane</keyword>
<accession>A0AAF3EK48</accession>
<keyword evidence="1" id="KW-1133">Transmembrane helix</keyword>
<dbReference type="Gene3D" id="3.30.420.10">
    <property type="entry name" value="Ribonuclease H-like superfamily/Ribonuclease H"/>
    <property type="match status" value="1"/>
</dbReference>
<feature type="transmembrane region" description="Helical" evidence="1">
    <location>
        <begin position="55"/>
        <end position="79"/>
    </location>
</feature>
<proteinExistence type="predicted"/>
<reference evidence="3" key="1">
    <citation type="submission" date="2024-02" db="UniProtKB">
        <authorList>
            <consortium name="WormBaseParasite"/>
        </authorList>
    </citation>
    <scope>IDENTIFICATION</scope>
</reference>
<organism evidence="2 3">
    <name type="scientific">Mesorhabditis belari</name>
    <dbReference type="NCBI Taxonomy" id="2138241"/>
    <lineage>
        <taxon>Eukaryota</taxon>
        <taxon>Metazoa</taxon>
        <taxon>Ecdysozoa</taxon>
        <taxon>Nematoda</taxon>
        <taxon>Chromadorea</taxon>
        <taxon>Rhabditida</taxon>
        <taxon>Rhabditina</taxon>
        <taxon>Rhabditomorpha</taxon>
        <taxon>Rhabditoidea</taxon>
        <taxon>Rhabditidae</taxon>
        <taxon>Mesorhabditinae</taxon>
        <taxon>Mesorhabditis</taxon>
    </lineage>
</organism>
<dbReference type="InterPro" id="IPR036397">
    <property type="entry name" value="RNaseH_sf"/>
</dbReference>
<dbReference type="AlphaFoldDB" id="A0AAF3EK48"/>
<dbReference type="Proteomes" id="UP000887575">
    <property type="component" value="Unassembled WGS sequence"/>
</dbReference>
<evidence type="ECO:0000313" key="2">
    <source>
        <dbReference type="Proteomes" id="UP000887575"/>
    </source>
</evidence>
<protein>
    <submittedName>
        <fullName evidence="3">Uncharacterized protein</fullName>
    </submittedName>
</protein>